<dbReference type="PANTHER" id="PTHR43179">
    <property type="entry name" value="RHAMNOSYLTRANSFERASE WBBL"/>
    <property type="match status" value="1"/>
</dbReference>
<dbReference type="STRING" id="1121448.DGI_0280"/>
<dbReference type="SUPFAM" id="SSF53448">
    <property type="entry name" value="Nucleotide-diphospho-sugar transferases"/>
    <property type="match status" value="1"/>
</dbReference>
<reference evidence="6" key="2">
    <citation type="submission" date="2013-07" db="EMBL/GenBank/DDBJ databases">
        <authorList>
            <person name="Morais-Silva F.O."/>
            <person name="Rezende A.M."/>
            <person name="Pimentel C."/>
            <person name="Resende D.M."/>
            <person name="Santos C.I."/>
            <person name="Clemente C."/>
            <person name="de Oliveira L.M."/>
            <person name="da Silva S.M."/>
            <person name="Costa D.A."/>
            <person name="Varela-Raposo A."/>
            <person name="Horacio E.C.A."/>
            <person name="Matos M."/>
            <person name="Flores O."/>
            <person name="Ruiz J.C."/>
            <person name="Rodrigues-Pousada C."/>
        </authorList>
    </citation>
    <scope>NUCLEOTIDE SEQUENCE [LARGE SCALE GENOMIC DNA]</scope>
    <source>
        <strain evidence="6">ATCC 19364 / DSM 1382 / NCIMB 9332 / VKM B-1759</strain>
    </source>
</reference>
<dbReference type="HOGENOM" id="CLU_023729_0_0_7"/>
<dbReference type="PATRIC" id="fig|1121448.10.peg.284"/>
<dbReference type="InterPro" id="IPR001173">
    <property type="entry name" value="Glyco_trans_2-like"/>
</dbReference>
<dbReference type="PANTHER" id="PTHR43179:SF12">
    <property type="entry name" value="GALACTOFURANOSYLTRANSFERASE GLFT2"/>
    <property type="match status" value="1"/>
</dbReference>
<dbReference type="KEGG" id="dgg:DGI_0280"/>
<dbReference type="CDD" id="cd00761">
    <property type="entry name" value="Glyco_tranf_GTA_type"/>
    <property type="match status" value="1"/>
</dbReference>
<evidence type="ECO:0000313" key="6">
    <source>
        <dbReference type="Proteomes" id="UP000016587"/>
    </source>
</evidence>
<dbReference type="EMBL" id="CP006585">
    <property type="protein sequence ID" value="AGW12210.1"/>
    <property type="molecule type" value="Genomic_DNA"/>
</dbReference>
<feature type="domain" description="Glycosyltransferase 2-like" evidence="4">
    <location>
        <begin position="266"/>
        <end position="405"/>
    </location>
</feature>
<gene>
    <name evidence="5" type="ORF">DGI_0280</name>
</gene>
<keyword evidence="6" id="KW-1185">Reference proteome</keyword>
<dbReference type="InterPro" id="IPR029044">
    <property type="entry name" value="Nucleotide-diphossugar_trans"/>
</dbReference>
<comment type="similarity">
    <text evidence="1">Belongs to the glycosyltransferase 2 family.</text>
</comment>
<sequence length="540" mass="60529">MSIKKQERAAGEFGALDLGAAAASYRNYLNTFQIDAPLAASFINRVLAEGPMQLPPRVARLFEQAVKAAVQLSPFDPDILHIGGQTGLFPNIETVRKVLLATNPEPQVYEEVRHALFKHHAEDIRKICQGMLTRHPMAVVFADLLLRVDLYEGRAPDPLLQRFQCPRVLAPLWEKRRFDHFATMGDDANALPLWERVAPLAQGDSFTLSRAAELWRRQGDLDTCLELYAQAQALDPLTTPYALRMQALRQPLVPNHALVQEKSVCICLYSFNKAQMLGETLESLAGCQIGPARILVLLNGCSDHSREVVARARERFPHNALDILDLPVNVGAPAARNWLLSQPAVQQSEYVAFLDDDVYLQPDWLAHFLTVAEADPRIGNVGCKVVFPGEHALLQYLYRHVSVCTEQAIRVSLPTPYLQYDIGLYDVVRETRVVMGCQHLLRVAALKDAPWFDIRYSPSQIDDTDHDLQLCLAGWKVWYCGTVTCVHRQNSGTSVRSALNWAGQGNVMGNDVKFYYKWLEHWQALRALDSVGCTALAQAE</sequence>
<dbReference type="eggNOG" id="COG1216">
    <property type="taxonomic scope" value="Bacteria"/>
</dbReference>
<reference evidence="5 6" key="1">
    <citation type="journal article" date="2013" name="J. Bacteriol.">
        <title>Roles of HynAB and Ech, the only two hydrogenases found in the model sulfate reducer Desulfovibrio gigas.</title>
        <authorList>
            <person name="Morais-Silva F.O."/>
            <person name="Santos C.I."/>
            <person name="Rodrigues R."/>
            <person name="Pereira I.A."/>
            <person name="Rodrigues-Pousada C."/>
        </authorList>
    </citation>
    <scope>NUCLEOTIDE SEQUENCE [LARGE SCALE GENOMIC DNA]</scope>
    <source>
        <strain evidence="6">ATCC 19364 / DSM 1382 / NCIMB 9332 / VKM B-1759</strain>
    </source>
</reference>
<keyword evidence="3 5" id="KW-0808">Transferase</keyword>
<evidence type="ECO:0000256" key="1">
    <source>
        <dbReference type="ARBA" id="ARBA00006739"/>
    </source>
</evidence>
<dbReference type="AlphaFoldDB" id="T2G6K7"/>
<keyword evidence="2" id="KW-0328">Glycosyltransferase</keyword>
<dbReference type="eggNOG" id="COG0457">
    <property type="taxonomic scope" value="Bacteria"/>
</dbReference>
<dbReference type="GO" id="GO:0016757">
    <property type="term" value="F:glycosyltransferase activity"/>
    <property type="evidence" value="ECO:0007669"/>
    <property type="project" value="UniProtKB-KW"/>
</dbReference>
<dbReference type="Pfam" id="PF00535">
    <property type="entry name" value="Glycos_transf_2"/>
    <property type="match status" value="1"/>
</dbReference>
<dbReference type="Proteomes" id="UP000016587">
    <property type="component" value="Chromosome"/>
</dbReference>
<evidence type="ECO:0000256" key="2">
    <source>
        <dbReference type="ARBA" id="ARBA00022676"/>
    </source>
</evidence>
<dbReference type="Gene3D" id="3.90.550.10">
    <property type="entry name" value="Spore Coat Polysaccharide Biosynthesis Protein SpsA, Chain A"/>
    <property type="match status" value="1"/>
</dbReference>
<proteinExistence type="inferred from homology"/>
<evidence type="ECO:0000256" key="3">
    <source>
        <dbReference type="ARBA" id="ARBA00022679"/>
    </source>
</evidence>
<accession>T2G6K7</accession>
<dbReference type="OrthoDB" id="5443808at2"/>
<evidence type="ECO:0000259" key="4">
    <source>
        <dbReference type="Pfam" id="PF00535"/>
    </source>
</evidence>
<evidence type="ECO:0000313" key="5">
    <source>
        <dbReference type="EMBL" id="AGW12210.1"/>
    </source>
</evidence>
<organism evidence="5 6">
    <name type="scientific">Megalodesulfovibrio gigas (strain ATCC 19364 / DSM 1382 / NCIMB 9332 / VKM B-1759)</name>
    <name type="common">Desulfovibrio gigas</name>
    <dbReference type="NCBI Taxonomy" id="1121448"/>
    <lineage>
        <taxon>Bacteria</taxon>
        <taxon>Pseudomonadati</taxon>
        <taxon>Thermodesulfobacteriota</taxon>
        <taxon>Desulfovibrionia</taxon>
        <taxon>Desulfovibrionales</taxon>
        <taxon>Desulfovibrionaceae</taxon>
        <taxon>Megalodesulfovibrio</taxon>
    </lineage>
</organism>
<protein>
    <submittedName>
        <fullName evidence="5">Putative glycosyl transferase family 2</fullName>
    </submittedName>
</protein>
<name>T2G6K7_MEGG1</name>